<reference evidence="2 3" key="1">
    <citation type="journal article" date="2024" name="IMA Fungus">
        <title>IMA Genome - F19 : A genome assembly and annotation guide to empower mycologists, including annotated draft genome sequences of Ceratocystis pirilliformis, Diaporthe australafricana, Fusarium ophioides, Paecilomyces lecythidis, and Sporothrix stenoceras.</title>
        <authorList>
            <person name="Aylward J."/>
            <person name="Wilson A.M."/>
            <person name="Visagie C.M."/>
            <person name="Spraker J."/>
            <person name="Barnes I."/>
            <person name="Buitendag C."/>
            <person name="Ceriani C."/>
            <person name="Del Mar Angel L."/>
            <person name="du Plessis D."/>
            <person name="Fuchs T."/>
            <person name="Gasser K."/>
            <person name="Kramer D."/>
            <person name="Li W."/>
            <person name="Munsamy K."/>
            <person name="Piso A."/>
            <person name="Price J.L."/>
            <person name="Sonnekus B."/>
            <person name="Thomas C."/>
            <person name="van der Nest A."/>
            <person name="van Dijk A."/>
            <person name="van Heerden A."/>
            <person name="van Vuuren N."/>
            <person name="Yilmaz N."/>
            <person name="Duong T.A."/>
            <person name="van der Merwe N.A."/>
            <person name="Wingfield M.J."/>
            <person name="Wingfield B.D."/>
        </authorList>
    </citation>
    <scope>NUCLEOTIDE SEQUENCE [LARGE SCALE GENOMIC DNA]</scope>
    <source>
        <strain evidence="2 3">CMW 18167</strain>
    </source>
</reference>
<dbReference type="InterPro" id="IPR051678">
    <property type="entry name" value="AGP_Transferase"/>
</dbReference>
<dbReference type="Proteomes" id="UP001583193">
    <property type="component" value="Unassembled WGS sequence"/>
</dbReference>
<dbReference type="SUPFAM" id="SSF56112">
    <property type="entry name" value="Protein kinase-like (PK-like)"/>
    <property type="match status" value="1"/>
</dbReference>
<dbReference type="EMBL" id="JAVDPF010000035">
    <property type="protein sequence ID" value="KAL1869247.1"/>
    <property type="molecule type" value="Genomic_DNA"/>
</dbReference>
<sequence length="304" mass="35502">MSLLKKAYSGMAEIMLELSKPTFPYIGALEQEDAGTWVIQKRPLTFNMNRLAQFSNIPPGVFAKQRFTNAADYFEELAKEHLYHLEFQQNDAVTDAADCHKKYVARCLFIKIAREVSQKHCNGPFRLFCDDFHPKNILVDPTEPVVTGVIDWEFTYVAPVEFSYAAPWWLLLERPEEWDLDIFLARYIPKFQIFLEVLRDTENKKIQNGSLTASQRLSEDMEASLDNGLFWICVAMRHSSMFDEIYWSFIDPRYHGSFTSIEDRLCLLSEEDRGNMDSFVQKKMRQANERKLTNNFSLDELLDL</sequence>
<dbReference type="Gene3D" id="3.90.1200.10">
    <property type="match status" value="1"/>
</dbReference>
<protein>
    <recommendedName>
        <fullName evidence="1">Aminoglycoside phosphotransferase domain-containing protein</fullName>
    </recommendedName>
</protein>
<evidence type="ECO:0000313" key="3">
    <source>
        <dbReference type="Proteomes" id="UP001583193"/>
    </source>
</evidence>
<comment type="caution">
    <text evidence="2">The sequence shown here is derived from an EMBL/GenBank/DDBJ whole genome shotgun (WGS) entry which is preliminary data.</text>
</comment>
<gene>
    <name evidence="2" type="ORF">Plec18167_007913</name>
</gene>
<evidence type="ECO:0000313" key="2">
    <source>
        <dbReference type="EMBL" id="KAL1869247.1"/>
    </source>
</evidence>
<dbReference type="InterPro" id="IPR002575">
    <property type="entry name" value="Aminoglycoside_PTrfase"/>
</dbReference>
<accession>A0ABR3X0M9</accession>
<dbReference type="PANTHER" id="PTHR21310">
    <property type="entry name" value="AMINOGLYCOSIDE PHOSPHOTRANSFERASE-RELATED-RELATED"/>
    <property type="match status" value="1"/>
</dbReference>
<organism evidence="2 3">
    <name type="scientific">Paecilomyces lecythidis</name>
    <dbReference type="NCBI Taxonomy" id="3004212"/>
    <lineage>
        <taxon>Eukaryota</taxon>
        <taxon>Fungi</taxon>
        <taxon>Dikarya</taxon>
        <taxon>Ascomycota</taxon>
        <taxon>Pezizomycotina</taxon>
        <taxon>Eurotiomycetes</taxon>
        <taxon>Eurotiomycetidae</taxon>
        <taxon>Eurotiales</taxon>
        <taxon>Thermoascaceae</taxon>
        <taxon>Paecilomyces</taxon>
    </lineage>
</organism>
<dbReference type="Pfam" id="PF01636">
    <property type="entry name" value="APH"/>
    <property type="match status" value="1"/>
</dbReference>
<feature type="domain" description="Aminoglycoside phosphotransferase" evidence="1">
    <location>
        <begin position="51"/>
        <end position="168"/>
    </location>
</feature>
<name>A0ABR3X0M9_9EURO</name>
<dbReference type="PANTHER" id="PTHR21310:SF37">
    <property type="entry name" value="AMINOGLYCOSIDE PHOSPHOTRANSFERASE DOMAIN-CONTAINING PROTEIN"/>
    <property type="match status" value="1"/>
</dbReference>
<dbReference type="InterPro" id="IPR011009">
    <property type="entry name" value="Kinase-like_dom_sf"/>
</dbReference>
<keyword evidence="3" id="KW-1185">Reference proteome</keyword>
<proteinExistence type="predicted"/>
<evidence type="ECO:0000259" key="1">
    <source>
        <dbReference type="Pfam" id="PF01636"/>
    </source>
</evidence>